<gene>
    <name evidence="1" type="ORF">PCOR1329_LOCUS17248</name>
</gene>
<accession>A0ABN9R5Z3</accession>
<evidence type="ECO:0000313" key="1">
    <source>
        <dbReference type="EMBL" id="CAK0813247.1"/>
    </source>
</evidence>
<evidence type="ECO:0000313" key="2">
    <source>
        <dbReference type="Proteomes" id="UP001189429"/>
    </source>
</evidence>
<keyword evidence="2" id="KW-1185">Reference proteome</keyword>
<reference evidence="1" key="1">
    <citation type="submission" date="2023-10" db="EMBL/GenBank/DDBJ databases">
        <authorList>
            <person name="Chen Y."/>
            <person name="Shah S."/>
            <person name="Dougan E. K."/>
            <person name="Thang M."/>
            <person name="Chan C."/>
        </authorList>
    </citation>
    <scope>NUCLEOTIDE SEQUENCE [LARGE SCALE GENOMIC DNA]</scope>
</reference>
<proteinExistence type="predicted"/>
<protein>
    <submittedName>
        <fullName evidence="1">Uncharacterized protein</fullName>
    </submittedName>
</protein>
<sequence>MYLLLLVNRMCLAIPLERSRRPSSCPLEIISRQLLPNPSDLSPLARACLPGISHCRSTRLSTLPLGGSRSVEGGALSEGAGAHGSSAALAPPLNLACSARVSSEAAVFPEIGR</sequence>
<organism evidence="1 2">
    <name type="scientific">Prorocentrum cordatum</name>
    <dbReference type="NCBI Taxonomy" id="2364126"/>
    <lineage>
        <taxon>Eukaryota</taxon>
        <taxon>Sar</taxon>
        <taxon>Alveolata</taxon>
        <taxon>Dinophyceae</taxon>
        <taxon>Prorocentrales</taxon>
        <taxon>Prorocentraceae</taxon>
        <taxon>Prorocentrum</taxon>
    </lineage>
</organism>
<dbReference type="EMBL" id="CAUYUJ010005335">
    <property type="protein sequence ID" value="CAK0813247.1"/>
    <property type="molecule type" value="Genomic_DNA"/>
</dbReference>
<comment type="caution">
    <text evidence="1">The sequence shown here is derived from an EMBL/GenBank/DDBJ whole genome shotgun (WGS) entry which is preliminary data.</text>
</comment>
<name>A0ABN9R5Z3_9DINO</name>
<dbReference type="Proteomes" id="UP001189429">
    <property type="component" value="Unassembled WGS sequence"/>
</dbReference>